<evidence type="ECO:0000256" key="3">
    <source>
        <dbReference type="SAM" id="MobiDB-lite"/>
    </source>
</evidence>
<name>A0ABP9JJN0_9MICO</name>
<evidence type="ECO:0000256" key="2">
    <source>
        <dbReference type="ARBA" id="ARBA00023002"/>
    </source>
</evidence>
<evidence type="ECO:0000313" key="5">
    <source>
        <dbReference type="Proteomes" id="UP001500427"/>
    </source>
</evidence>
<dbReference type="InterPro" id="IPR002347">
    <property type="entry name" value="SDR_fam"/>
</dbReference>
<dbReference type="PRINTS" id="PR00080">
    <property type="entry name" value="SDRFAMILY"/>
</dbReference>
<proteinExistence type="inferred from homology"/>
<accession>A0ABP9JJN0</accession>
<dbReference type="PANTHER" id="PTHR42760:SF133">
    <property type="entry name" value="3-OXOACYL-[ACYL-CARRIER-PROTEIN] REDUCTASE"/>
    <property type="match status" value="1"/>
</dbReference>
<sequence length="270" mass="27330">MTSSPTEPTEPTGPTGLSGRTAVVTGGAGPLGRVLADALATEGARVVVVDLDEAACAAAADGLPGTGHVALGANLLEPQGLSTVVDAVTELGACDVLVNNAAFTGTSGVPGYAVPLDEQTDEAFAMALALNLTAPFSLTRRLAPLLRAGGHGSVVNVSSIYGLVGPNMGLYAGTRMGNPAAYAASKGGLAQLTRYLSTVLAPEIRVNAFAPGGIARGQDDAFVERYEALTPLRRMGTEDDFRGVVTWLASDASAYVTGQVVAVDGGWTAW</sequence>
<dbReference type="Pfam" id="PF13561">
    <property type="entry name" value="adh_short_C2"/>
    <property type="match status" value="1"/>
</dbReference>
<dbReference type="InterPro" id="IPR036291">
    <property type="entry name" value="NAD(P)-bd_dom_sf"/>
</dbReference>
<comment type="similarity">
    <text evidence="1">Belongs to the short-chain dehydrogenases/reductases (SDR) family.</text>
</comment>
<dbReference type="SUPFAM" id="SSF51735">
    <property type="entry name" value="NAD(P)-binding Rossmann-fold domains"/>
    <property type="match status" value="1"/>
</dbReference>
<evidence type="ECO:0000313" key="4">
    <source>
        <dbReference type="EMBL" id="GAA5033680.1"/>
    </source>
</evidence>
<dbReference type="EMBL" id="BAABIW010000024">
    <property type="protein sequence ID" value="GAA5033680.1"/>
    <property type="molecule type" value="Genomic_DNA"/>
</dbReference>
<dbReference type="PANTHER" id="PTHR42760">
    <property type="entry name" value="SHORT-CHAIN DEHYDROGENASES/REDUCTASES FAMILY MEMBER"/>
    <property type="match status" value="1"/>
</dbReference>
<gene>
    <name evidence="4" type="ORF">GCM10023258_33730</name>
</gene>
<dbReference type="RefSeq" id="WP_345508681.1">
    <property type="nucleotide sequence ID" value="NZ_BAABIW010000024.1"/>
</dbReference>
<dbReference type="PRINTS" id="PR00081">
    <property type="entry name" value="GDHRDH"/>
</dbReference>
<dbReference type="Proteomes" id="UP001500427">
    <property type="component" value="Unassembled WGS sequence"/>
</dbReference>
<keyword evidence="2" id="KW-0560">Oxidoreductase</keyword>
<keyword evidence="5" id="KW-1185">Reference proteome</keyword>
<reference evidence="5" key="1">
    <citation type="journal article" date="2019" name="Int. J. Syst. Evol. Microbiol.">
        <title>The Global Catalogue of Microorganisms (GCM) 10K type strain sequencing project: providing services to taxonomists for standard genome sequencing and annotation.</title>
        <authorList>
            <consortium name="The Broad Institute Genomics Platform"/>
            <consortium name="The Broad Institute Genome Sequencing Center for Infectious Disease"/>
            <person name="Wu L."/>
            <person name="Ma J."/>
        </authorList>
    </citation>
    <scope>NUCLEOTIDE SEQUENCE [LARGE SCALE GENOMIC DNA]</scope>
    <source>
        <strain evidence="5">JCM 17687</strain>
    </source>
</reference>
<feature type="region of interest" description="Disordered" evidence="3">
    <location>
        <begin position="1"/>
        <end position="21"/>
    </location>
</feature>
<protein>
    <submittedName>
        <fullName evidence="4">SDR family oxidoreductase</fullName>
    </submittedName>
</protein>
<dbReference type="Gene3D" id="3.40.50.720">
    <property type="entry name" value="NAD(P)-binding Rossmann-like Domain"/>
    <property type="match status" value="1"/>
</dbReference>
<feature type="compositionally biased region" description="Low complexity" evidence="3">
    <location>
        <begin position="1"/>
        <end position="15"/>
    </location>
</feature>
<organism evidence="4 5">
    <name type="scientific">Terrabacter aeriphilus</name>
    <dbReference type="NCBI Taxonomy" id="515662"/>
    <lineage>
        <taxon>Bacteria</taxon>
        <taxon>Bacillati</taxon>
        <taxon>Actinomycetota</taxon>
        <taxon>Actinomycetes</taxon>
        <taxon>Micrococcales</taxon>
        <taxon>Intrasporangiaceae</taxon>
        <taxon>Terrabacter</taxon>
    </lineage>
</organism>
<comment type="caution">
    <text evidence="4">The sequence shown here is derived from an EMBL/GenBank/DDBJ whole genome shotgun (WGS) entry which is preliminary data.</text>
</comment>
<evidence type="ECO:0000256" key="1">
    <source>
        <dbReference type="ARBA" id="ARBA00006484"/>
    </source>
</evidence>